<sequence length="226" mass="25057">MLLQLSALLLWLLLPTLTCCNESNARSALFKSNSETVYDAARIARTLVDNSKLSIGNMATIFPDDGSELSSYPFSMQEYYASCHSNGSLTLIFLPISRHSKNIIHGRPHAASISVTATVPAASRPRVSLLGNVTVFTETSKVPDLATIKECYLAKHPDARWWLPDDEDAAHLAYWARFDPHAVYFVGGFGGLHYIGYIPLEVYQEAKADVGLLDDSYTPFREQVQQ</sequence>
<feature type="chain" id="PRO_5022766436" description="CREG-like beta-barrel domain-containing protein" evidence="1">
    <location>
        <begin position="21"/>
        <end position="226"/>
    </location>
</feature>
<dbReference type="EMBL" id="ML210214">
    <property type="protein sequence ID" value="TFK23656.1"/>
    <property type="molecule type" value="Genomic_DNA"/>
</dbReference>
<evidence type="ECO:0000256" key="1">
    <source>
        <dbReference type="SAM" id="SignalP"/>
    </source>
</evidence>
<proteinExistence type="predicted"/>
<keyword evidence="4" id="KW-1185">Reference proteome</keyword>
<dbReference type="OrthoDB" id="2138282at2759"/>
<dbReference type="Gene3D" id="2.30.110.10">
    <property type="entry name" value="Electron Transport, Fmn-binding Protein, Chain A"/>
    <property type="match status" value="1"/>
</dbReference>
<feature type="domain" description="CREG-like beta-barrel" evidence="2">
    <location>
        <begin position="37"/>
        <end position="203"/>
    </location>
</feature>
<dbReference type="AlphaFoldDB" id="A0A5C3KTA5"/>
<dbReference type="InterPro" id="IPR012349">
    <property type="entry name" value="Split_barrel_FMN-bd"/>
</dbReference>
<dbReference type="Pfam" id="PF13883">
    <property type="entry name" value="CREG_beta-barrel"/>
    <property type="match status" value="1"/>
</dbReference>
<accession>A0A5C3KTA5</accession>
<dbReference type="PANTHER" id="PTHR37273">
    <property type="entry name" value="CHROMOSOME 8, WHOLE GENOME SHOTGUN SEQUENCE"/>
    <property type="match status" value="1"/>
</dbReference>
<protein>
    <recommendedName>
        <fullName evidence="2">CREG-like beta-barrel domain-containing protein</fullName>
    </recommendedName>
</protein>
<dbReference type="InterPro" id="IPR055343">
    <property type="entry name" value="CREG_beta-barrel"/>
</dbReference>
<evidence type="ECO:0000313" key="4">
    <source>
        <dbReference type="Proteomes" id="UP000307440"/>
    </source>
</evidence>
<feature type="signal peptide" evidence="1">
    <location>
        <begin position="1"/>
        <end position="20"/>
    </location>
</feature>
<dbReference type="PANTHER" id="PTHR37273:SF1">
    <property type="entry name" value="ADL397C-AP"/>
    <property type="match status" value="1"/>
</dbReference>
<gene>
    <name evidence="3" type="ORF">FA15DRAFT_670250</name>
</gene>
<evidence type="ECO:0000313" key="3">
    <source>
        <dbReference type="EMBL" id="TFK23656.1"/>
    </source>
</evidence>
<dbReference type="Proteomes" id="UP000307440">
    <property type="component" value="Unassembled WGS sequence"/>
</dbReference>
<dbReference type="STRING" id="230819.A0A5C3KTA5"/>
<keyword evidence="1" id="KW-0732">Signal</keyword>
<dbReference type="SUPFAM" id="SSF50475">
    <property type="entry name" value="FMN-binding split barrel"/>
    <property type="match status" value="1"/>
</dbReference>
<organism evidence="3 4">
    <name type="scientific">Coprinopsis marcescibilis</name>
    <name type="common">Agaric fungus</name>
    <name type="synonym">Psathyrella marcescibilis</name>
    <dbReference type="NCBI Taxonomy" id="230819"/>
    <lineage>
        <taxon>Eukaryota</taxon>
        <taxon>Fungi</taxon>
        <taxon>Dikarya</taxon>
        <taxon>Basidiomycota</taxon>
        <taxon>Agaricomycotina</taxon>
        <taxon>Agaricomycetes</taxon>
        <taxon>Agaricomycetidae</taxon>
        <taxon>Agaricales</taxon>
        <taxon>Agaricineae</taxon>
        <taxon>Psathyrellaceae</taxon>
        <taxon>Coprinopsis</taxon>
    </lineage>
</organism>
<reference evidence="3 4" key="1">
    <citation type="journal article" date="2019" name="Nat. Ecol. Evol.">
        <title>Megaphylogeny resolves global patterns of mushroom evolution.</title>
        <authorList>
            <person name="Varga T."/>
            <person name="Krizsan K."/>
            <person name="Foldi C."/>
            <person name="Dima B."/>
            <person name="Sanchez-Garcia M."/>
            <person name="Sanchez-Ramirez S."/>
            <person name="Szollosi G.J."/>
            <person name="Szarkandi J.G."/>
            <person name="Papp V."/>
            <person name="Albert L."/>
            <person name="Andreopoulos W."/>
            <person name="Angelini C."/>
            <person name="Antonin V."/>
            <person name="Barry K.W."/>
            <person name="Bougher N.L."/>
            <person name="Buchanan P."/>
            <person name="Buyck B."/>
            <person name="Bense V."/>
            <person name="Catcheside P."/>
            <person name="Chovatia M."/>
            <person name="Cooper J."/>
            <person name="Damon W."/>
            <person name="Desjardin D."/>
            <person name="Finy P."/>
            <person name="Geml J."/>
            <person name="Haridas S."/>
            <person name="Hughes K."/>
            <person name="Justo A."/>
            <person name="Karasinski D."/>
            <person name="Kautmanova I."/>
            <person name="Kiss B."/>
            <person name="Kocsube S."/>
            <person name="Kotiranta H."/>
            <person name="LaButti K.M."/>
            <person name="Lechner B.E."/>
            <person name="Liimatainen K."/>
            <person name="Lipzen A."/>
            <person name="Lukacs Z."/>
            <person name="Mihaltcheva S."/>
            <person name="Morgado L.N."/>
            <person name="Niskanen T."/>
            <person name="Noordeloos M.E."/>
            <person name="Ohm R.A."/>
            <person name="Ortiz-Santana B."/>
            <person name="Ovrebo C."/>
            <person name="Racz N."/>
            <person name="Riley R."/>
            <person name="Savchenko A."/>
            <person name="Shiryaev A."/>
            <person name="Soop K."/>
            <person name="Spirin V."/>
            <person name="Szebenyi C."/>
            <person name="Tomsovsky M."/>
            <person name="Tulloss R.E."/>
            <person name="Uehling J."/>
            <person name="Grigoriev I.V."/>
            <person name="Vagvolgyi C."/>
            <person name="Papp T."/>
            <person name="Martin F.M."/>
            <person name="Miettinen O."/>
            <person name="Hibbett D.S."/>
            <person name="Nagy L.G."/>
        </authorList>
    </citation>
    <scope>NUCLEOTIDE SEQUENCE [LARGE SCALE GENOMIC DNA]</scope>
    <source>
        <strain evidence="3 4">CBS 121175</strain>
    </source>
</reference>
<evidence type="ECO:0000259" key="2">
    <source>
        <dbReference type="Pfam" id="PF13883"/>
    </source>
</evidence>
<name>A0A5C3KTA5_COPMA</name>